<dbReference type="PANTHER" id="PTHR12475:SF4">
    <property type="entry name" value="PROTEIN THEM6"/>
    <property type="match status" value="1"/>
</dbReference>
<evidence type="ECO:0000313" key="2">
    <source>
        <dbReference type="Proteomes" id="UP000321484"/>
    </source>
</evidence>
<dbReference type="CDD" id="cd00586">
    <property type="entry name" value="4HBT"/>
    <property type="match status" value="1"/>
</dbReference>
<dbReference type="InterPro" id="IPR051490">
    <property type="entry name" value="THEM6_lcsJ_thioesterase"/>
</dbReference>
<protein>
    <recommendedName>
        <fullName evidence="3">Thioesterase</fullName>
    </recommendedName>
</protein>
<keyword evidence="2" id="KW-1185">Reference proteome</keyword>
<dbReference type="OrthoDB" id="3727779at2"/>
<dbReference type="Proteomes" id="UP000321484">
    <property type="component" value="Unassembled WGS sequence"/>
</dbReference>
<dbReference type="SUPFAM" id="SSF54637">
    <property type="entry name" value="Thioesterase/thiol ester dehydrase-isomerase"/>
    <property type="match status" value="1"/>
</dbReference>
<dbReference type="EMBL" id="BJYK01000001">
    <property type="protein sequence ID" value="GEN78664.1"/>
    <property type="molecule type" value="Genomic_DNA"/>
</dbReference>
<dbReference type="InterPro" id="IPR029069">
    <property type="entry name" value="HotDog_dom_sf"/>
</dbReference>
<accession>A0A511YTZ1</accession>
<reference evidence="1 2" key="1">
    <citation type="submission" date="2019-07" db="EMBL/GenBank/DDBJ databases">
        <title>Whole genome shotgun sequence of Actinotalea fermentans NBRC 105374.</title>
        <authorList>
            <person name="Hosoyama A."/>
            <person name="Uohara A."/>
            <person name="Ohji S."/>
            <person name="Ichikawa N."/>
        </authorList>
    </citation>
    <scope>NUCLEOTIDE SEQUENCE [LARGE SCALE GENOMIC DNA]</scope>
    <source>
        <strain evidence="1 2">NBRC 105374</strain>
    </source>
</reference>
<dbReference type="Gene3D" id="3.10.129.10">
    <property type="entry name" value="Hotdog Thioesterase"/>
    <property type="match status" value="1"/>
</dbReference>
<evidence type="ECO:0008006" key="3">
    <source>
        <dbReference type="Google" id="ProtNLM"/>
    </source>
</evidence>
<comment type="caution">
    <text evidence="1">The sequence shown here is derived from an EMBL/GenBank/DDBJ whole genome shotgun (WGS) entry which is preliminary data.</text>
</comment>
<sequence length="133" mass="15159">MSRQLHLARLTARPRAAIPGQGLFDPSVTHLRVHPGDLDVFRHVNNGVYLQMMDVARTNLIADLGGSALLRERGWYPVVASSTVSYKRSLRLWQRFTITSRVLGWDPRVVYVEQEFTRAGQHVARARGRKRPT</sequence>
<gene>
    <name evidence="1" type="ORF">AFE02nite_03980</name>
</gene>
<dbReference type="RefSeq" id="WP_146818982.1">
    <property type="nucleotide sequence ID" value="NZ_BJYK01000001.1"/>
</dbReference>
<dbReference type="AlphaFoldDB" id="A0A511YTZ1"/>
<dbReference type="Pfam" id="PF13279">
    <property type="entry name" value="4HBT_2"/>
    <property type="match status" value="1"/>
</dbReference>
<evidence type="ECO:0000313" key="1">
    <source>
        <dbReference type="EMBL" id="GEN78664.1"/>
    </source>
</evidence>
<dbReference type="PANTHER" id="PTHR12475">
    <property type="match status" value="1"/>
</dbReference>
<proteinExistence type="predicted"/>
<name>A0A511YTZ1_9CELL</name>
<organism evidence="1 2">
    <name type="scientific">Actinotalea fermentans</name>
    <dbReference type="NCBI Taxonomy" id="43671"/>
    <lineage>
        <taxon>Bacteria</taxon>
        <taxon>Bacillati</taxon>
        <taxon>Actinomycetota</taxon>
        <taxon>Actinomycetes</taxon>
        <taxon>Micrococcales</taxon>
        <taxon>Cellulomonadaceae</taxon>
        <taxon>Actinotalea</taxon>
    </lineage>
</organism>